<keyword evidence="2" id="KW-1185">Reference proteome</keyword>
<protein>
    <submittedName>
        <fullName evidence="1">Uncharacterized protein</fullName>
    </submittedName>
</protein>
<reference evidence="1 2" key="1">
    <citation type="submission" date="2017-02" db="EMBL/GenBank/DDBJ databases">
        <title>Ketogulonicigenium robustum SPU B003 Genome sequencing and assembly.</title>
        <authorList>
            <person name="Li Y."/>
            <person name="Liu L."/>
            <person name="Wang C."/>
            <person name="Zhang M."/>
            <person name="Zhang T."/>
            <person name="Zhang Y."/>
        </authorList>
    </citation>
    <scope>NUCLEOTIDE SEQUENCE [LARGE SCALE GENOMIC DNA]</scope>
    <source>
        <strain evidence="1 2">SPU_B003</strain>
    </source>
</reference>
<accession>A0A1W6NZT8</accession>
<dbReference type="KEGG" id="kro:BVG79_01254"/>
<organism evidence="1 2">
    <name type="scientific">Ketogulonicigenium robustum</name>
    <dbReference type="NCBI Taxonomy" id="92947"/>
    <lineage>
        <taxon>Bacteria</taxon>
        <taxon>Pseudomonadati</taxon>
        <taxon>Pseudomonadota</taxon>
        <taxon>Alphaproteobacteria</taxon>
        <taxon>Rhodobacterales</taxon>
        <taxon>Roseobacteraceae</taxon>
        <taxon>Ketogulonicigenium</taxon>
    </lineage>
</organism>
<sequence>MQRTACCAPTGVCAGTAMLMAVPRCGPKTQPGGRFGGLGKVPPMARSGCLLPSGPRLVVDASSLRV</sequence>
<name>A0A1W6NZT8_9RHOB</name>
<gene>
    <name evidence="1" type="ORF">BVG79_01254</name>
</gene>
<dbReference type="Proteomes" id="UP000242447">
    <property type="component" value="Chromosome"/>
</dbReference>
<evidence type="ECO:0000313" key="2">
    <source>
        <dbReference type="Proteomes" id="UP000242447"/>
    </source>
</evidence>
<evidence type="ECO:0000313" key="1">
    <source>
        <dbReference type="EMBL" id="ARO14600.1"/>
    </source>
</evidence>
<dbReference type="EMBL" id="CP019937">
    <property type="protein sequence ID" value="ARO14600.1"/>
    <property type="molecule type" value="Genomic_DNA"/>
</dbReference>
<dbReference type="AlphaFoldDB" id="A0A1W6NZT8"/>
<proteinExistence type="predicted"/>